<dbReference type="SUPFAM" id="SSF48695">
    <property type="entry name" value="Multiheme cytochromes"/>
    <property type="match status" value="4"/>
</dbReference>
<evidence type="ECO:0000313" key="4">
    <source>
        <dbReference type="Proteomes" id="UP000007073"/>
    </source>
</evidence>
<dbReference type="PANTHER" id="PTHR35038">
    <property type="entry name" value="DISSIMILATORY SULFITE REDUCTASE SIRA"/>
    <property type="match status" value="1"/>
</dbReference>
<dbReference type="InterPro" id="IPR054337">
    <property type="entry name" value="Mtrc-MtrF-like_dom_II/IV"/>
</dbReference>
<keyword evidence="4" id="KW-1185">Reference proteome</keyword>
<dbReference type="NCBIfam" id="TIGR01904">
    <property type="entry name" value="GSu_C4xC__C2xCH"/>
    <property type="match status" value="5"/>
</dbReference>
<dbReference type="Gene3D" id="3.90.10.10">
    <property type="entry name" value="Cytochrome C3"/>
    <property type="match status" value="1"/>
</dbReference>
<evidence type="ECO:0000256" key="1">
    <source>
        <dbReference type="ARBA" id="ARBA00022729"/>
    </source>
</evidence>
<reference evidence="3 4" key="2">
    <citation type="journal article" date="2009" name="BMC Microbiol.">
        <title>The genome sequence of Geobacter metallireducens: features of metabolism, physiology and regulation common and dissimilar to Geobacter sulfurreducens.</title>
        <authorList>
            <person name="Aklujkar M."/>
            <person name="Krushkal J."/>
            <person name="DiBartolo G."/>
            <person name="Lapidus A."/>
            <person name="Land M.L."/>
            <person name="Lovley D.R."/>
        </authorList>
    </citation>
    <scope>NUCLEOTIDE SEQUENCE [LARGE SCALE GENOMIC DNA]</scope>
    <source>
        <strain evidence="4">ATCC 53774 / DSM 7210 / GS-15</strain>
    </source>
</reference>
<dbReference type="InterPro" id="IPR010176">
    <property type="entry name" value="C4xCH_C2xCH_motif_GEOSU"/>
</dbReference>
<dbReference type="Pfam" id="PF09698">
    <property type="entry name" value="GSu_C4xC__C2xCH"/>
    <property type="match status" value="2"/>
</dbReference>
<keyword evidence="1" id="KW-0732">Signal</keyword>
<accession>Q39Y51</accession>
<sequence>MGTENRTKRTSGAVPVLVAFAASMALVLFVLCGTTPVHAGTITSCSGCHGMPPADAAFRNISTGGFAGNHGTHLGASASAGDCTRCHNNSGYLNSHRDGKIQLASNINTSPAPGGGLYKVSGSAVTFWNQTSIPVPGSCSNVNCHFEAATPLWGSTAFTSPADCNKCHGAPPSGGTSGAAGSHSRHDQYYAGVANCQKCHSNNTTFQHATSAGHRNLNISFAAAPNNGSGVYSGPLNDYLPSQINGFGTCTSLYCHSNGQKSMGNFSTVTVPTWGTPLPANCTGCHRSNNASGNAMATGSHKRHVGTDSQGYSNNIACAKCHAATVNGTMAIADTTVHVNAKVNIKFNSLTTAVNGTYGGQATPYAKDPGTAYGQCNNVYCHSNVQNDGGVGITYRQPTWGNGASGTCGTCHGGGNHFMEADIATGSHTKHLSSTATPYTMATRCIVCHNVGGLPFNGSCNNSCHSGLSRHTDGKIDLAFPSNFGATAAYNGTPRPGNGYSTCSNVNCHYSTTTPTWGTSTPIGCLGCHTLAVLRASGAHAKHISATASPTMYNYTANRSTATEYDFGCSNCHPVTATGNHYNSVINVTLKKDEAGVGSLRAKNSATAVGVNVANSGITGTTKVSIRCSMAYCHSNGNAAGLVYATTPDWYGGSFTGDRCANCHGNAPNTTIAGSKSHYNNRFLGYTSNPGGHQIAIHAMGIYSSPSGLAKAGTGNDSSHGNAATSTTIGCNICHYLTVTTARNDDNFVCKTCHYAGNTVGALAGNPAAIADRSKHVNGTADVAFQPVTVLSKAQMRQIYFTSYSGTFKRNGVYKTSGAYDSAKAALNTATMWDGGSKTCSNVACHNSQSVKWTDNDGATTCVNCHNAM</sequence>
<dbReference type="GO" id="GO:0016491">
    <property type="term" value="F:oxidoreductase activity"/>
    <property type="evidence" value="ECO:0007669"/>
    <property type="project" value="TreeGrafter"/>
</dbReference>
<dbReference type="InterPro" id="IPR051829">
    <property type="entry name" value="Multiheme_Cytochr_ET"/>
</dbReference>
<feature type="domain" description="Outer membrane cytochrome MtrC/MtrF-like" evidence="2">
    <location>
        <begin position="161"/>
        <end position="325"/>
    </location>
</feature>
<dbReference type="AlphaFoldDB" id="Q39Y51"/>
<dbReference type="STRING" id="269799.Gmet_0580"/>
<dbReference type="HOGENOM" id="CLU_013249_0_0_7"/>
<reference evidence="3 4" key="1">
    <citation type="submission" date="2005-10" db="EMBL/GenBank/DDBJ databases">
        <title>Complete sequence of Geobacter metallireducens GS-15.</title>
        <authorList>
            <consortium name="US DOE Joint Genome Institute"/>
            <person name="Copeland A."/>
            <person name="Lucas S."/>
            <person name="Lapidus A."/>
            <person name="Barry K."/>
            <person name="Detter J.C."/>
            <person name="Glavina T."/>
            <person name="Hammon N."/>
            <person name="Israni S."/>
            <person name="Pitluck S."/>
            <person name="Di Bartolo G."/>
            <person name="Chain P."/>
            <person name="Schmutz J."/>
            <person name="Larimer F."/>
            <person name="Land M."/>
            <person name="Kyrpides N."/>
            <person name="Ivanova N."/>
            <person name="Richardson P."/>
        </authorList>
    </citation>
    <scope>NUCLEOTIDE SEQUENCE [LARGE SCALE GENOMIC DNA]</scope>
    <source>
        <strain evidence="4">ATCC 53774 / DSM 7210 / GS-15</strain>
    </source>
</reference>
<protein>
    <submittedName>
        <fullName evidence="3">Cytochrome c</fullName>
    </submittedName>
</protein>
<dbReference type="eggNOG" id="COG3880">
    <property type="taxonomic scope" value="Bacteria"/>
</dbReference>
<dbReference type="EMBL" id="CP000148">
    <property type="protein sequence ID" value="ABB30823.1"/>
    <property type="molecule type" value="Genomic_DNA"/>
</dbReference>
<dbReference type="KEGG" id="gme:Gmet_0580"/>
<dbReference type="Pfam" id="PF22113">
    <property type="entry name" value="Mtrc-MtrF_II-IV_dom"/>
    <property type="match status" value="1"/>
</dbReference>
<proteinExistence type="predicted"/>
<dbReference type="InterPro" id="IPR036280">
    <property type="entry name" value="Multihaem_cyt_sf"/>
</dbReference>
<name>Q39Y51_GEOMG</name>
<evidence type="ECO:0000259" key="2">
    <source>
        <dbReference type="Pfam" id="PF22113"/>
    </source>
</evidence>
<dbReference type="Proteomes" id="UP000007073">
    <property type="component" value="Chromosome"/>
</dbReference>
<dbReference type="RefSeq" id="WP_004512278.1">
    <property type="nucleotide sequence ID" value="NC_007517.1"/>
</dbReference>
<organism evidence="3 4">
    <name type="scientific">Geobacter metallireducens (strain ATCC 53774 / DSM 7210 / GS-15)</name>
    <dbReference type="NCBI Taxonomy" id="269799"/>
    <lineage>
        <taxon>Bacteria</taxon>
        <taxon>Pseudomonadati</taxon>
        <taxon>Thermodesulfobacteriota</taxon>
        <taxon>Desulfuromonadia</taxon>
        <taxon>Geobacterales</taxon>
        <taxon>Geobacteraceae</taxon>
        <taxon>Geobacter</taxon>
    </lineage>
</organism>
<evidence type="ECO:0000313" key="3">
    <source>
        <dbReference type="EMBL" id="ABB30823.1"/>
    </source>
</evidence>
<gene>
    <name evidence="3" type="ordered locus">Gmet_0580</name>
</gene>
<dbReference type="PANTHER" id="PTHR35038:SF6">
    <property type="entry name" value="SURFACE LOCALIZED DECAHEME CYTOCHROME C LIPOPROTEIN"/>
    <property type="match status" value="1"/>
</dbReference>